<organism evidence="1 2">
    <name type="scientific">Mesorhizobium plurifarium</name>
    <dbReference type="NCBI Taxonomy" id="69974"/>
    <lineage>
        <taxon>Bacteria</taxon>
        <taxon>Pseudomonadati</taxon>
        <taxon>Pseudomonadota</taxon>
        <taxon>Alphaproteobacteria</taxon>
        <taxon>Hyphomicrobiales</taxon>
        <taxon>Phyllobacteriaceae</taxon>
        <taxon>Mesorhizobium</taxon>
    </lineage>
</organism>
<protein>
    <submittedName>
        <fullName evidence="1">Uncharacterized protein</fullName>
    </submittedName>
</protein>
<name>A0A090DXI9_MESPL</name>
<reference evidence="2" key="1">
    <citation type="submission" date="2014-08" db="EMBL/GenBank/DDBJ databases">
        <authorList>
            <person name="Moulin L."/>
        </authorList>
    </citation>
    <scope>NUCLEOTIDE SEQUENCE [LARGE SCALE GENOMIC DNA]</scope>
</reference>
<accession>A0A090DXI9</accession>
<sequence>MGSEGACLTALAVDGTETGTGSVGVGSTSAGSAAAGVGVGAGPTFVALERHSMTR</sequence>
<evidence type="ECO:0000313" key="2">
    <source>
        <dbReference type="Proteomes" id="UP000045285"/>
    </source>
</evidence>
<dbReference type="Proteomes" id="UP000045285">
    <property type="component" value="Unassembled WGS sequence"/>
</dbReference>
<dbReference type="EMBL" id="CCMZ01000023">
    <property type="protein sequence ID" value="CDX19170.1"/>
    <property type="molecule type" value="Genomic_DNA"/>
</dbReference>
<proteinExistence type="predicted"/>
<gene>
    <name evidence="1" type="ORF">MPL3356_30047</name>
</gene>
<dbReference type="AlphaFoldDB" id="A0A090DXI9"/>
<keyword evidence="2" id="KW-1185">Reference proteome</keyword>
<evidence type="ECO:0000313" key="1">
    <source>
        <dbReference type="EMBL" id="CDX19170.1"/>
    </source>
</evidence>